<dbReference type="EMBL" id="CP062006">
    <property type="protein sequence ID" value="QTC87771.1"/>
    <property type="molecule type" value="Genomic_DNA"/>
</dbReference>
<dbReference type="InterPro" id="IPR005149">
    <property type="entry name" value="Tscrpt_reg_PadR_N"/>
</dbReference>
<protein>
    <submittedName>
        <fullName evidence="3">PadR family transcriptional regulator</fullName>
    </submittedName>
</protein>
<dbReference type="Proteomes" id="UP000663942">
    <property type="component" value="Chromosome"/>
</dbReference>
<dbReference type="SUPFAM" id="SSF46785">
    <property type="entry name" value="Winged helix' DNA-binding domain"/>
    <property type="match status" value="1"/>
</dbReference>
<feature type="region of interest" description="Disordered" evidence="1">
    <location>
        <begin position="1"/>
        <end position="62"/>
    </location>
</feature>
<dbReference type="Pfam" id="PF03551">
    <property type="entry name" value="PadR"/>
    <property type="match status" value="1"/>
</dbReference>
<dbReference type="RefSeq" id="WP_207824431.1">
    <property type="nucleotide sequence ID" value="NZ_CP062006.1"/>
</dbReference>
<dbReference type="PANTHER" id="PTHR43252">
    <property type="entry name" value="TRANSCRIPTIONAL REGULATOR YQJI"/>
    <property type="match status" value="1"/>
</dbReference>
<dbReference type="InterPro" id="IPR036390">
    <property type="entry name" value="WH_DNA-bd_sf"/>
</dbReference>
<feature type="compositionally biased region" description="Basic and acidic residues" evidence="1">
    <location>
        <begin position="39"/>
        <end position="53"/>
    </location>
</feature>
<accession>A0ABX7SKR6</accession>
<name>A0ABX7SKR6_9CAUL</name>
<evidence type="ECO:0000259" key="2">
    <source>
        <dbReference type="Pfam" id="PF03551"/>
    </source>
</evidence>
<sequence>MRGSKGIEKSGCGFGRGRHGGHGTGHGHGFGRGGHGRHMRPEGRDGEGRMRGERHGRRGGGGRMFEHGALRWVLLSMIADKPSHGYELIKGIESRMGGTYAPSPGVIYPSLALLEDMGAVSVAAEGGKKRYAITDEGRRLLDENAGALAHIEMKMKALRGRPDRPARIAQAIEALRNATHLRLTQEPPLTEAEVEAITDLLEAAAEKVRQA</sequence>
<dbReference type="PANTHER" id="PTHR43252:SF7">
    <property type="entry name" value="TRANSCRIPTIONAL REGULATOR YQJI"/>
    <property type="match status" value="1"/>
</dbReference>
<keyword evidence="4" id="KW-1185">Reference proteome</keyword>
<feature type="compositionally biased region" description="Gly residues" evidence="1">
    <location>
        <begin position="22"/>
        <end position="33"/>
    </location>
</feature>
<proteinExistence type="predicted"/>
<evidence type="ECO:0000256" key="1">
    <source>
        <dbReference type="SAM" id="MobiDB-lite"/>
    </source>
</evidence>
<dbReference type="InterPro" id="IPR036388">
    <property type="entry name" value="WH-like_DNA-bd_sf"/>
</dbReference>
<reference evidence="3 4" key="1">
    <citation type="submission" date="2020-09" db="EMBL/GenBank/DDBJ databases">
        <title>Brevundimonas sp. LVF1 isolated from an oligotrophic pond in Goettingen, Germany.</title>
        <authorList>
            <person name="Friedrich I."/>
            <person name="Klassen A."/>
            <person name="Neubauer H."/>
            <person name="Schneider D."/>
            <person name="Hertel R."/>
            <person name="Daniel R."/>
        </authorList>
    </citation>
    <scope>NUCLEOTIDE SEQUENCE [LARGE SCALE GENOMIC DNA]</scope>
    <source>
        <strain evidence="3 4">LVF1</strain>
    </source>
</reference>
<organism evidence="3 4">
    <name type="scientific">Brevundimonas pondensis</name>
    <dbReference type="NCBI Taxonomy" id="2774189"/>
    <lineage>
        <taxon>Bacteria</taxon>
        <taxon>Pseudomonadati</taxon>
        <taxon>Pseudomonadota</taxon>
        <taxon>Alphaproteobacteria</taxon>
        <taxon>Caulobacterales</taxon>
        <taxon>Caulobacteraceae</taxon>
        <taxon>Brevundimonas</taxon>
    </lineage>
</organism>
<gene>
    <name evidence="3" type="ORF">IFE19_17145</name>
</gene>
<dbReference type="Gene3D" id="1.10.10.10">
    <property type="entry name" value="Winged helix-like DNA-binding domain superfamily/Winged helix DNA-binding domain"/>
    <property type="match status" value="1"/>
</dbReference>
<feature type="domain" description="Transcription regulator PadR N-terminal" evidence="2">
    <location>
        <begin position="74"/>
        <end position="142"/>
    </location>
</feature>
<evidence type="ECO:0000313" key="3">
    <source>
        <dbReference type="EMBL" id="QTC87771.1"/>
    </source>
</evidence>
<evidence type="ECO:0000313" key="4">
    <source>
        <dbReference type="Proteomes" id="UP000663942"/>
    </source>
</evidence>